<evidence type="ECO:0000256" key="2">
    <source>
        <dbReference type="ARBA" id="ARBA00022679"/>
    </source>
</evidence>
<reference evidence="4" key="1">
    <citation type="submission" date="2018-06" db="EMBL/GenBank/DDBJ databases">
        <authorList>
            <person name="Zhirakovskaya E."/>
        </authorList>
    </citation>
    <scope>NUCLEOTIDE SEQUENCE</scope>
</reference>
<dbReference type="InterPro" id="IPR000836">
    <property type="entry name" value="PRTase_dom"/>
</dbReference>
<organism evidence="4">
    <name type="scientific">hydrothermal vent metagenome</name>
    <dbReference type="NCBI Taxonomy" id="652676"/>
    <lineage>
        <taxon>unclassified sequences</taxon>
        <taxon>metagenomes</taxon>
        <taxon>ecological metagenomes</taxon>
    </lineage>
</organism>
<feature type="domain" description="Phosphoribosyltransferase" evidence="3">
    <location>
        <begin position="14"/>
        <end position="159"/>
    </location>
</feature>
<proteinExistence type="predicted"/>
<name>A0A3B0SID9_9ZZZZ</name>
<dbReference type="CDD" id="cd06223">
    <property type="entry name" value="PRTases_typeI"/>
    <property type="match status" value="1"/>
</dbReference>
<dbReference type="EMBL" id="UOEJ01000215">
    <property type="protein sequence ID" value="VAW05635.1"/>
    <property type="molecule type" value="Genomic_DNA"/>
</dbReference>
<evidence type="ECO:0000256" key="1">
    <source>
        <dbReference type="ARBA" id="ARBA00022676"/>
    </source>
</evidence>
<dbReference type="EC" id="2.4.2.8" evidence="4"/>
<protein>
    <submittedName>
        <fullName evidence="4">Hypoxanthine-guanine phosphoribosyltransferase</fullName>
        <ecNumber evidence="4">2.4.2.8</ecNumber>
    </submittedName>
</protein>
<accession>A0A3B0SID9</accession>
<keyword evidence="1 4" id="KW-0328">Glycosyltransferase</keyword>
<dbReference type="Gene3D" id="3.40.50.2020">
    <property type="match status" value="1"/>
</dbReference>
<dbReference type="PANTHER" id="PTHR43363:SF1">
    <property type="entry name" value="HYPOXANTHINE-GUANINE PHOSPHORIBOSYLTRANSFERASE"/>
    <property type="match status" value="1"/>
</dbReference>
<dbReference type="GO" id="GO:0016757">
    <property type="term" value="F:glycosyltransferase activity"/>
    <property type="evidence" value="ECO:0007669"/>
    <property type="project" value="UniProtKB-KW"/>
</dbReference>
<evidence type="ECO:0000259" key="3">
    <source>
        <dbReference type="Pfam" id="PF00156"/>
    </source>
</evidence>
<evidence type="ECO:0000313" key="4">
    <source>
        <dbReference type="EMBL" id="VAW05635.1"/>
    </source>
</evidence>
<dbReference type="Pfam" id="PF00156">
    <property type="entry name" value="Pribosyltran"/>
    <property type="match status" value="1"/>
</dbReference>
<dbReference type="SUPFAM" id="SSF53271">
    <property type="entry name" value="PRTase-like"/>
    <property type="match status" value="1"/>
</dbReference>
<keyword evidence="2 4" id="KW-0808">Transferase</keyword>
<dbReference type="AlphaFoldDB" id="A0A3B0SID9"/>
<gene>
    <name evidence="4" type="ORF">MNBD_ALPHA01-1400</name>
</gene>
<sequence length="186" mass="21298">MDKIYISADKLLDDSFKMAHMILESGFEPDYIVGVWRGGTPIGIAVQEYLDYRGLKSDHIAIRTSSYTGIATRTSTVRVHGLGYIVDNINAEDKLLIVDDVFDSGLSVDAIIRDLSEQCRRNMPEDTRVATVYYKPEKRKTERVPDYYIHETNEWLVFPHELHGLTVDEIKKFKSPEISNLLSKEI</sequence>
<dbReference type="InterPro" id="IPR029057">
    <property type="entry name" value="PRTase-like"/>
</dbReference>
<dbReference type="PANTHER" id="PTHR43363">
    <property type="entry name" value="HYPOXANTHINE PHOSPHORIBOSYLTRANSFERASE"/>
    <property type="match status" value="1"/>
</dbReference>